<accession>A0ABV5KNI2</accession>
<dbReference type="RefSeq" id="WP_377494385.1">
    <property type="nucleotide sequence ID" value="NZ_JBHMDO010000022.1"/>
</dbReference>
<comment type="caution">
    <text evidence="1">The sequence shown here is derived from an EMBL/GenBank/DDBJ whole genome shotgun (WGS) entry which is preliminary data.</text>
</comment>
<sequence length="44" mass="4956">MNFEMVNDRLSRLVQIISGNVHAFADNGRSLSKFTVSPFEKMPA</sequence>
<reference evidence="1 2" key="1">
    <citation type="submission" date="2024-09" db="EMBL/GenBank/DDBJ databases">
        <authorList>
            <person name="Sun Q."/>
            <person name="Mori K."/>
        </authorList>
    </citation>
    <scope>NUCLEOTIDE SEQUENCE [LARGE SCALE GENOMIC DNA]</scope>
    <source>
        <strain evidence="1 2">TISTR 2452</strain>
    </source>
</reference>
<evidence type="ECO:0000313" key="1">
    <source>
        <dbReference type="EMBL" id="MFB9326777.1"/>
    </source>
</evidence>
<evidence type="ECO:0000313" key="2">
    <source>
        <dbReference type="Proteomes" id="UP001589747"/>
    </source>
</evidence>
<dbReference type="Proteomes" id="UP001589747">
    <property type="component" value="Unassembled WGS sequence"/>
</dbReference>
<dbReference type="EMBL" id="JBHMDO010000022">
    <property type="protein sequence ID" value="MFB9326777.1"/>
    <property type="molecule type" value="Genomic_DNA"/>
</dbReference>
<name>A0ABV5KNI2_9BACL</name>
<keyword evidence="2" id="KW-1185">Reference proteome</keyword>
<proteinExistence type="predicted"/>
<gene>
    <name evidence="1" type="ORF">ACFFSY_12700</name>
</gene>
<organism evidence="1 2">
    <name type="scientific">Paenibacillus aurantiacus</name>
    <dbReference type="NCBI Taxonomy" id="1936118"/>
    <lineage>
        <taxon>Bacteria</taxon>
        <taxon>Bacillati</taxon>
        <taxon>Bacillota</taxon>
        <taxon>Bacilli</taxon>
        <taxon>Bacillales</taxon>
        <taxon>Paenibacillaceae</taxon>
        <taxon>Paenibacillus</taxon>
    </lineage>
</organism>
<protein>
    <submittedName>
        <fullName evidence="1">Uncharacterized protein</fullName>
    </submittedName>
</protein>